<comment type="caution">
    <text evidence="7">The sequence shown here is derived from an EMBL/GenBank/DDBJ whole genome shotgun (WGS) entry which is preliminary data.</text>
</comment>
<dbReference type="SUPFAM" id="SSF48452">
    <property type="entry name" value="TPR-like"/>
    <property type="match status" value="1"/>
</dbReference>
<dbReference type="Gene3D" id="3.40.50.300">
    <property type="entry name" value="P-loop containing nucleotide triphosphate hydrolases"/>
    <property type="match status" value="1"/>
</dbReference>
<dbReference type="Pfam" id="PF00931">
    <property type="entry name" value="NB-ARC"/>
    <property type="match status" value="1"/>
</dbReference>
<dbReference type="Pfam" id="PF03704">
    <property type="entry name" value="BTAD"/>
    <property type="match status" value="1"/>
</dbReference>
<feature type="domain" description="OmpR/PhoB-type" evidence="6">
    <location>
        <begin position="1"/>
        <end position="105"/>
    </location>
</feature>
<feature type="DNA-binding region" description="OmpR/PhoB-type" evidence="5">
    <location>
        <begin position="1"/>
        <end position="105"/>
    </location>
</feature>
<evidence type="ECO:0000313" key="8">
    <source>
        <dbReference type="Proteomes" id="UP001501116"/>
    </source>
</evidence>
<evidence type="ECO:0000256" key="4">
    <source>
        <dbReference type="ARBA" id="ARBA00023163"/>
    </source>
</evidence>
<dbReference type="PANTHER" id="PTHR35807">
    <property type="entry name" value="TRANSCRIPTIONAL REGULATOR REDD-RELATED"/>
    <property type="match status" value="1"/>
</dbReference>
<sequence length="583" mass="61662">MVHRVDGGGAAPRIRLIGVVSVTRGDHVTEVSRSRQAAVLAVLALRAGKLVPRDALLRAVWGDDGPESSVGNLHTYVSGLRRGLERDPGDRLVLRAEEGGYRLCVPEGHVDVLEFDRLTGVAKAAWAEGDAAGCFAALDAADELWRGTPLPGTAGPFAEQERSRLQRSRVVARGLRAEALLGSGQPERAAVECSGLVRENPLDERLAALFSASLFRSGRVDDALAELVALRARLRTELGVRPGPETVRLHEEIIASQEGAGPGAVVCRPAQTPHRPWGFVGRGRALADLSRLVNRVERAVLVTGHAGIGKTAMAVEFAHRNRDAFPDGQTFLNLRGTVAGGPLSADGVLEHQLRAFGIDAPDGVEAKAAQLSAFLAKRRALLLLDDVTDLAQVRPLVAGHGRSTLLLTSRYQLSGAGAVRRIPLAGLEPEAARDLLCGHAPAVSGDERLGTVAARCGYVPLALRAASLRLGTELGGFASTSCAGLLDELDDEAIGWGALTVDDDATSVLHGIEEVCRGLSAPAGELLVRLSKLPEPEFDWDPLPVSPVAELREAGLLELGVPGRGRVPALVRGYALGGHRFRR</sequence>
<keyword evidence="3 5" id="KW-0238">DNA-binding</keyword>
<keyword evidence="8" id="KW-1185">Reference proteome</keyword>
<dbReference type="InterPro" id="IPR027417">
    <property type="entry name" value="P-loop_NTPase"/>
</dbReference>
<dbReference type="SMART" id="SM00862">
    <property type="entry name" value="Trans_reg_C"/>
    <property type="match status" value="1"/>
</dbReference>
<dbReference type="Pfam" id="PF00486">
    <property type="entry name" value="Trans_reg_C"/>
    <property type="match status" value="1"/>
</dbReference>
<evidence type="ECO:0000256" key="2">
    <source>
        <dbReference type="ARBA" id="ARBA00023015"/>
    </source>
</evidence>
<evidence type="ECO:0000259" key="6">
    <source>
        <dbReference type="PROSITE" id="PS51755"/>
    </source>
</evidence>
<keyword evidence="4" id="KW-0804">Transcription</keyword>
<dbReference type="InterPro" id="IPR001867">
    <property type="entry name" value="OmpR/PhoB-type_DNA-bd"/>
</dbReference>
<dbReference type="SUPFAM" id="SSF52540">
    <property type="entry name" value="P-loop containing nucleoside triphosphate hydrolases"/>
    <property type="match status" value="1"/>
</dbReference>
<dbReference type="SMART" id="SM01043">
    <property type="entry name" value="BTAD"/>
    <property type="match status" value="1"/>
</dbReference>
<dbReference type="InterPro" id="IPR002182">
    <property type="entry name" value="NB-ARC"/>
</dbReference>
<dbReference type="InterPro" id="IPR036388">
    <property type="entry name" value="WH-like_DNA-bd_sf"/>
</dbReference>
<dbReference type="EMBL" id="BAAANN010000036">
    <property type="protein sequence ID" value="GAA1982138.1"/>
    <property type="molecule type" value="Genomic_DNA"/>
</dbReference>
<dbReference type="Proteomes" id="UP001501116">
    <property type="component" value="Unassembled WGS sequence"/>
</dbReference>
<dbReference type="Gene3D" id="1.25.40.10">
    <property type="entry name" value="Tetratricopeptide repeat domain"/>
    <property type="match status" value="1"/>
</dbReference>
<dbReference type="PROSITE" id="PS51755">
    <property type="entry name" value="OMPR_PHOB"/>
    <property type="match status" value="1"/>
</dbReference>
<keyword evidence="2" id="KW-0805">Transcription regulation</keyword>
<evidence type="ECO:0000256" key="1">
    <source>
        <dbReference type="ARBA" id="ARBA00005820"/>
    </source>
</evidence>
<dbReference type="PANTHER" id="PTHR35807:SF1">
    <property type="entry name" value="TRANSCRIPTIONAL REGULATOR REDD"/>
    <property type="match status" value="1"/>
</dbReference>
<reference evidence="7 8" key="1">
    <citation type="journal article" date="2019" name="Int. J. Syst. Evol. Microbiol.">
        <title>The Global Catalogue of Microorganisms (GCM) 10K type strain sequencing project: providing services to taxonomists for standard genome sequencing and annotation.</title>
        <authorList>
            <consortium name="The Broad Institute Genomics Platform"/>
            <consortium name="The Broad Institute Genome Sequencing Center for Infectious Disease"/>
            <person name="Wu L."/>
            <person name="Ma J."/>
        </authorList>
    </citation>
    <scope>NUCLEOTIDE SEQUENCE [LARGE SCALE GENOMIC DNA]</scope>
    <source>
        <strain evidence="7 8">JCM 14545</strain>
    </source>
</reference>
<gene>
    <name evidence="7" type="ORF">GCM10009754_68780</name>
</gene>
<name>A0ABN2S843_9PSEU</name>
<comment type="similarity">
    <text evidence="1">Belongs to the AfsR/DnrI/RedD regulatory family.</text>
</comment>
<dbReference type="InterPro" id="IPR011990">
    <property type="entry name" value="TPR-like_helical_dom_sf"/>
</dbReference>
<evidence type="ECO:0000313" key="7">
    <source>
        <dbReference type="EMBL" id="GAA1982138.1"/>
    </source>
</evidence>
<dbReference type="InterPro" id="IPR051677">
    <property type="entry name" value="AfsR-DnrI-RedD_regulator"/>
</dbReference>
<protein>
    <recommendedName>
        <fullName evidence="6">OmpR/PhoB-type domain-containing protein</fullName>
    </recommendedName>
</protein>
<dbReference type="SUPFAM" id="SSF46894">
    <property type="entry name" value="C-terminal effector domain of the bipartite response regulators"/>
    <property type="match status" value="1"/>
</dbReference>
<dbReference type="InterPro" id="IPR005158">
    <property type="entry name" value="BTAD"/>
</dbReference>
<dbReference type="PRINTS" id="PR00364">
    <property type="entry name" value="DISEASERSIST"/>
</dbReference>
<evidence type="ECO:0000256" key="5">
    <source>
        <dbReference type="PROSITE-ProRule" id="PRU01091"/>
    </source>
</evidence>
<dbReference type="Gene3D" id="1.10.10.10">
    <property type="entry name" value="Winged helix-like DNA-binding domain superfamily/Winged helix DNA-binding domain"/>
    <property type="match status" value="1"/>
</dbReference>
<evidence type="ECO:0000256" key="3">
    <source>
        <dbReference type="ARBA" id="ARBA00023125"/>
    </source>
</evidence>
<dbReference type="CDD" id="cd15831">
    <property type="entry name" value="BTAD"/>
    <property type="match status" value="1"/>
</dbReference>
<dbReference type="InterPro" id="IPR016032">
    <property type="entry name" value="Sig_transdc_resp-reg_C-effctor"/>
</dbReference>
<accession>A0ABN2S843</accession>
<dbReference type="CDD" id="cd00383">
    <property type="entry name" value="trans_reg_C"/>
    <property type="match status" value="1"/>
</dbReference>
<proteinExistence type="inferred from homology"/>
<organism evidence="7 8">
    <name type="scientific">Amycolatopsis minnesotensis</name>
    <dbReference type="NCBI Taxonomy" id="337894"/>
    <lineage>
        <taxon>Bacteria</taxon>
        <taxon>Bacillati</taxon>
        <taxon>Actinomycetota</taxon>
        <taxon>Actinomycetes</taxon>
        <taxon>Pseudonocardiales</taxon>
        <taxon>Pseudonocardiaceae</taxon>
        <taxon>Amycolatopsis</taxon>
    </lineage>
</organism>